<evidence type="ECO:0000259" key="3">
    <source>
        <dbReference type="Pfam" id="PF13439"/>
    </source>
</evidence>
<keyword evidence="1" id="KW-0328">Glycosyltransferase</keyword>
<keyword evidence="5" id="KW-1185">Reference proteome</keyword>
<dbReference type="GO" id="GO:0016757">
    <property type="term" value="F:glycosyltransferase activity"/>
    <property type="evidence" value="ECO:0007669"/>
    <property type="project" value="UniProtKB-KW"/>
</dbReference>
<dbReference type="PANTHER" id="PTHR12526">
    <property type="entry name" value="GLYCOSYLTRANSFERASE"/>
    <property type="match status" value="1"/>
</dbReference>
<dbReference type="EMBL" id="MQVS01000001">
    <property type="protein sequence ID" value="OKL52679.1"/>
    <property type="molecule type" value="Genomic_DNA"/>
</dbReference>
<evidence type="ECO:0000313" key="5">
    <source>
        <dbReference type="Proteomes" id="UP000185612"/>
    </source>
</evidence>
<dbReference type="STRING" id="52770.BSZ40_00800"/>
<dbReference type="CDD" id="cd03801">
    <property type="entry name" value="GT4_PimA-like"/>
    <property type="match status" value="1"/>
</dbReference>
<evidence type="ECO:0000256" key="2">
    <source>
        <dbReference type="ARBA" id="ARBA00022679"/>
    </source>
</evidence>
<dbReference type="RefSeq" id="WP_073822268.1">
    <property type="nucleotide sequence ID" value="NZ_MQVS01000001.1"/>
</dbReference>
<keyword evidence="2 4" id="KW-0808">Transferase</keyword>
<dbReference type="OrthoDB" id="9790710at2"/>
<dbReference type="AlphaFoldDB" id="A0A1Q5PZ25"/>
<dbReference type="PANTHER" id="PTHR12526:SF600">
    <property type="entry name" value="GLYCOSYL TRANSFERASE GROUP 1"/>
    <property type="match status" value="1"/>
</dbReference>
<proteinExistence type="predicted"/>
<reference evidence="5" key="1">
    <citation type="submission" date="2016-12" db="EMBL/GenBank/DDBJ databases">
        <authorList>
            <person name="Meng X."/>
        </authorList>
    </citation>
    <scope>NUCLEOTIDE SEQUENCE [LARGE SCALE GENOMIC DNA]</scope>
    <source>
        <strain evidence="5">DSM 20732</strain>
    </source>
</reference>
<organism evidence="4 5">
    <name type="scientific">Buchananella hordeovulneris</name>
    <dbReference type="NCBI Taxonomy" id="52770"/>
    <lineage>
        <taxon>Bacteria</taxon>
        <taxon>Bacillati</taxon>
        <taxon>Actinomycetota</taxon>
        <taxon>Actinomycetes</taxon>
        <taxon>Actinomycetales</taxon>
        <taxon>Actinomycetaceae</taxon>
        <taxon>Buchananella</taxon>
    </lineage>
</organism>
<sequence>MRIAYISVDPGIPVFGTKGASVHIQEVVRELRRRGHEVTVYTTRRGFDVPADLADLEVIEVPVPAGDTAAREQAQATAAGEIARQVIATQPDIVYERYSLFSPALADITTVTSAVGILEVNAPLIEEQRTHRDLINEEVTWLTLRLQARAAAATICVSEPVAQWVRTHTPTSQTVHAVANGVNVERITPQPEADDVIVTFVGTLKPWHGVADLLQAATRSQGGWQLRIIGDGPERAKLEAQAAEAGLQVDFRGAVSPADMPAQLAGSAIGVAPYPAPETDDGHYFSPLKVYEYLAAGLPVVATSIGQIPQVLADCGVVVPPSDPAALAAALDALAADPQRRAALGQAARAQAEERHSWTGVVSQILELAGVTDA</sequence>
<gene>
    <name evidence="4" type="ORF">BSZ40_00800</name>
</gene>
<accession>A0A1Q5PZ25</accession>
<name>A0A1Q5PZ25_9ACTO</name>
<dbReference type="SUPFAM" id="SSF53756">
    <property type="entry name" value="UDP-Glycosyltransferase/glycogen phosphorylase"/>
    <property type="match status" value="1"/>
</dbReference>
<dbReference type="Gene3D" id="3.40.50.2000">
    <property type="entry name" value="Glycogen Phosphorylase B"/>
    <property type="match status" value="2"/>
</dbReference>
<dbReference type="Proteomes" id="UP000185612">
    <property type="component" value="Unassembled WGS sequence"/>
</dbReference>
<dbReference type="Pfam" id="PF13439">
    <property type="entry name" value="Glyco_transf_4"/>
    <property type="match status" value="1"/>
</dbReference>
<dbReference type="Pfam" id="PF13692">
    <property type="entry name" value="Glyco_trans_1_4"/>
    <property type="match status" value="1"/>
</dbReference>
<protein>
    <submittedName>
        <fullName evidence="4">Glycosyl transferase family 1</fullName>
    </submittedName>
</protein>
<feature type="domain" description="Glycosyltransferase subfamily 4-like N-terminal" evidence="3">
    <location>
        <begin position="19"/>
        <end position="186"/>
    </location>
</feature>
<evidence type="ECO:0000313" key="4">
    <source>
        <dbReference type="EMBL" id="OKL52679.1"/>
    </source>
</evidence>
<dbReference type="InParanoid" id="A0A1Q5PZ25"/>
<comment type="caution">
    <text evidence="4">The sequence shown here is derived from an EMBL/GenBank/DDBJ whole genome shotgun (WGS) entry which is preliminary data.</text>
</comment>
<dbReference type="InterPro" id="IPR028098">
    <property type="entry name" value="Glyco_trans_4-like_N"/>
</dbReference>
<evidence type="ECO:0000256" key="1">
    <source>
        <dbReference type="ARBA" id="ARBA00022676"/>
    </source>
</evidence>